<organism evidence="1 2">
    <name type="scientific">Penicillium roqueforti (strain FM164)</name>
    <dbReference type="NCBI Taxonomy" id="1365484"/>
    <lineage>
        <taxon>Eukaryota</taxon>
        <taxon>Fungi</taxon>
        <taxon>Dikarya</taxon>
        <taxon>Ascomycota</taxon>
        <taxon>Pezizomycotina</taxon>
        <taxon>Eurotiomycetes</taxon>
        <taxon>Eurotiomycetidae</taxon>
        <taxon>Eurotiales</taxon>
        <taxon>Aspergillaceae</taxon>
        <taxon>Penicillium</taxon>
    </lineage>
</organism>
<proteinExistence type="predicted"/>
<reference evidence="1" key="1">
    <citation type="journal article" date="2014" name="Nat. Commun.">
        <title>Multiple recent horizontal transfers of a large genomic region in cheese making fungi.</title>
        <authorList>
            <person name="Cheeseman K."/>
            <person name="Ropars J."/>
            <person name="Renault P."/>
            <person name="Dupont J."/>
            <person name="Gouzy J."/>
            <person name="Branca A."/>
            <person name="Abraham A.L."/>
            <person name="Ceppi M."/>
            <person name="Conseiller E."/>
            <person name="Debuchy R."/>
            <person name="Malagnac F."/>
            <person name="Goarin A."/>
            <person name="Silar P."/>
            <person name="Lacoste S."/>
            <person name="Sallet E."/>
            <person name="Bensimon A."/>
            <person name="Giraud T."/>
            <person name="Brygoo Y."/>
        </authorList>
    </citation>
    <scope>NUCLEOTIDE SEQUENCE [LARGE SCALE GENOMIC DNA]</scope>
    <source>
        <strain evidence="1">FM164</strain>
    </source>
</reference>
<dbReference type="Proteomes" id="UP000030686">
    <property type="component" value="Unassembled WGS sequence"/>
</dbReference>
<sequence length="62" mass="7294">MTRIFTVRPRANWFEPEIRPLLRFEWQSALLFSDPLGHFARLPSREPAGLFLFFFSPKGLNA</sequence>
<name>W6QFL4_PENRF</name>
<evidence type="ECO:0000313" key="1">
    <source>
        <dbReference type="EMBL" id="CDM28417.1"/>
    </source>
</evidence>
<gene>
    <name evidence="1" type="ORF">PROQFM164_S01g002228</name>
</gene>
<protein>
    <submittedName>
        <fullName evidence="1">Genomic scaffold, ProqFM164S01</fullName>
    </submittedName>
</protein>
<accession>W6QFL4</accession>
<dbReference type="EMBL" id="HG792015">
    <property type="protein sequence ID" value="CDM28417.1"/>
    <property type="molecule type" value="Genomic_DNA"/>
</dbReference>
<evidence type="ECO:0000313" key="2">
    <source>
        <dbReference type="Proteomes" id="UP000030686"/>
    </source>
</evidence>
<dbReference type="AlphaFoldDB" id="W6QFL4"/>
<keyword evidence="2" id="KW-1185">Reference proteome</keyword>